<evidence type="ECO:0000313" key="4">
    <source>
        <dbReference type="Proteomes" id="UP000253664"/>
    </source>
</evidence>
<dbReference type="PANTHER" id="PTHR43625">
    <property type="entry name" value="AFLATOXIN B1 ALDEHYDE REDUCTASE"/>
    <property type="match status" value="1"/>
</dbReference>
<dbReference type="InterPro" id="IPR023210">
    <property type="entry name" value="NADP_OxRdtase_dom"/>
</dbReference>
<dbReference type="Pfam" id="PF00248">
    <property type="entry name" value="Aldo_ket_red"/>
    <property type="match status" value="1"/>
</dbReference>
<dbReference type="GO" id="GO:0016491">
    <property type="term" value="F:oxidoreductase activity"/>
    <property type="evidence" value="ECO:0007669"/>
    <property type="project" value="UniProtKB-KW"/>
</dbReference>
<dbReference type="Gene3D" id="3.20.20.100">
    <property type="entry name" value="NADP-dependent oxidoreductase domain"/>
    <property type="match status" value="1"/>
</dbReference>
<dbReference type="STRING" id="1330021.A0A367LD33"/>
<evidence type="ECO:0000259" key="2">
    <source>
        <dbReference type="Pfam" id="PF00248"/>
    </source>
</evidence>
<keyword evidence="4" id="KW-1185">Reference proteome</keyword>
<protein>
    <recommendedName>
        <fullName evidence="2">NADP-dependent oxidoreductase domain-containing protein</fullName>
    </recommendedName>
</protein>
<name>A0A367LD33_9HYPO</name>
<dbReference type="InterPro" id="IPR036812">
    <property type="entry name" value="NAD(P)_OxRdtase_dom_sf"/>
</dbReference>
<dbReference type="CDD" id="cd19077">
    <property type="entry name" value="AKR_AKR8A1-2"/>
    <property type="match status" value="1"/>
</dbReference>
<proteinExistence type="predicted"/>
<evidence type="ECO:0000313" key="3">
    <source>
        <dbReference type="EMBL" id="RCI12326.1"/>
    </source>
</evidence>
<reference evidence="3 4" key="1">
    <citation type="journal article" date="2015" name="BMC Genomics">
        <title>Insights from the genome of Ophiocordyceps polyrhachis-furcata to pathogenicity and host specificity in insect fungi.</title>
        <authorList>
            <person name="Wichadakul D."/>
            <person name="Kobmoo N."/>
            <person name="Ingsriswang S."/>
            <person name="Tangphatsornruang S."/>
            <person name="Chantasingh D."/>
            <person name="Luangsa-ard J.J."/>
            <person name="Eurwilaichitr L."/>
        </authorList>
    </citation>
    <scope>NUCLEOTIDE SEQUENCE [LARGE SCALE GENOMIC DNA]</scope>
    <source>
        <strain evidence="3 4">BCC 54312</strain>
    </source>
</reference>
<evidence type="ECO:0000256" key="1">
    <source>
        <dbReference type="ARBA" id="ARBA00023002"/>
    </source>
</evidence>
<feature type="domain" description="NADP-dependent oxidoreductase" evidence="2">
    <location>
        <begin position="15"/>
        <end position="314"/>
    </location>
</feature>
<dbReference type="GO" id="GO:0005737">
    <property type="term" value="C:cytoplasm"/>
    <property type="evidence" value="ECO:0007669"/>
    <property type="project" value="TreeGrafter"/>
</dbReference>
<dbReference type="Proteomes" id="UP000253664">
    <property type="component" value="Unassembled WGS sequence"/>
</dbReference>
<dbReference type="EMBL" id="LKCN02000007">
    <property type="protein sequence ID" value="RCI12326.1"/>
    <property type="molecule type" value="Genomic_DNA"/>
</dbReference>
<organism evidence="3 4">
    <name type="scientific">Ophiocordyceps polyrhachis-furcata BCC 54312</name>
    <dbReference type="NCBI Taxonomy" id="1330021"/>
    <lineage>
        <taxon>Eukaryota</taxon>
        <taxon>Fungi</taxon>
        <taxon>Dikarya</taxon>
        <taxon>Ascomycota</taxon>
        <taxon>Pezizomycotina</taxon>
        <taxon>Sordariomycetes</taxon>
        <taxon>Hypocreomycetidae</taxon>
        <taxon>Hypocreales</taxon>
        <taxon>Ophiocordycipitaceae</taxon>
        <taxon>Ophiocordyceps</taxon>
    </lineage>
</organism>
<accession>A0A367LD33</accession>
<dbReference type="PANTHER" id="PTHR43625:SF78">
    <property type="entry name" value="PYRIDOXAL REDUCTASE-RELATED"/>
    <property type="match status" value="1"/>
</dbReference>
<dbReference type="SUPFAM" id="SSF51430">
    <property type="entry name" value="NAD(P)-linked oxidoreductase"/>
    <property type="match status" value="1"/>
</dbReference>
<gene>
    <name evidence="3" type="ORF">L249_0688</name>
</gene>
<dbReference type="OrthoDB" id="37537at2759"/>
<dbReference type="InterPro" id="IPR050791">
    <property type="entry name" value="Aldo-Keto_reductase"/>
</dbReference>
<keyword evidence="1" id="KW-0560">Oxidoreductase</keyword>
<dbReference type="AlphaFoldDB" id="A0A367LD33"/>
<sequence length="333" mass="36164">MSCEAIVKKIDNCGLGYGLMGFTWRPDPPPVDQAIEALKAAVDAGLTLWNGAEFYGTPEYNTMTLLHKYFSKYPDDADKIILIMKGGMDMTARKADGSPDGVRRSIDNILKQLDGKKKVDLFSYARRDPDTPLKVTFDVIEKEYVQKGKVGGIALSECSAETIQEAAKTGYKIGAAEVELSMFSPDILQNGVAAACAEHGIPITAYSPIGRGMLTGKFKDTQSVAHLGFLASFPRFEAEAMKHNLKLVEQVESLAEDKGCTAAQLAISWVKHQGNRPGRPSVVPIPGATTVARVKENAKLISLSKEELAKLDKMVDEFETKGGRYPSSVPTNT</sequence>
<comment type="caution">
    <text evidence="3">The sequence shown here is derived from an EMBL/GenBank/DDBJ whole genome shotgun (WGS) entry which is preliminary data.</text>
</comment>